<protein>
    <submittedName>
        <fullName evidence="2">Uncharacterized protein</fullName>
    </submittedName>
</protein>
<organism evidence="2 3">
    <name type="scientific">Chryseobacterium contaminans</name>
    <dbReference type="NCBI Taxonomy" id="1423959"/>
    <lineage>
        <taxon>Bacteria</taxon>
        <taxon>Pseudomonadati</taxon>
        <taxon>Bacteroidota</taxon>
        <taxon>Flavobacteriia</taxon>
        <taxon>Flavobacteriales</taxon>
        <taxon>Weeksellaceae</taxon>
        <taxon>Chryseobacterium group</taxon>
        <taxon>Chryseobacterium</taxon>
    </lineage>
</organism>
<reference evidence="2 3" key="1">
    <citation type="submission" date="2016-11" db="EMBL/GenBank/DDBJ databases">
        <authorList>
            <person name="Jaros S."/>
            <person name="Januszkiewicz K."/>
            <person name="Wedrychowicz H."/>
        </authorList>
    </citation>
    <scope>NUCLEOTIDE SEQUENCE [LARGE SCALE GENOMIC DNA]</scope>
    <source>
        <strain evidence="2 3">DSM 27621</strain>
    </source>
</reference>
<sequence length="146" mass="16665">MCFFSYFGTLVNMKNIQLLGLLLVVVGSFLPLVHVPIIGNWNYWKLDHYLAIACWIFAACAVFGIVNNNAKIVRFFGVLLILLFAFTLVAVKLQSLDYFSFLPFKSWREAFAGIVKLKWGWIVEFLGAFLMVFAGNSKKVNQRTQI</sequence>
<evidence type="ECO:0000313" key="2">
    <source>
        <dbReference type="EMBL" id="SHL62940.1"/>
    </source>
</evidence>
<keyword evidence="1" id="KW-0472">Membrane</keyword>
<name>A0A1M7C6V3_9FLAO</name>
<evidence type="ECO:0000256" key="1">
    <source>
        <dbReference type="SAM" id="Phobius"/>
    </source>
</evidence>
<accession>A0A1M7C6V3</accession>
<feature type="transmembrane region" description="Helical" evidence="1">
    <location>
        <begin position="73"/>
        <end position="91"/>
    </location>
</feature>
<keyword evidence="1" id="KW-1133">Transmembrane helix</keyword>
<evidence type="ECO:0000313" key="3">
    <source>
        <dbReference type="Proteomes" id="UP000184069"/>
    </source>
</evidence>
<proteinExistence type="predicted"/>
<feature type="transmembrane region" description="Helical" evidence="1">
    <location>
        <begin position="18"/>
        <end position="37"/>
    </location>
</feature>
<keyword evidence="1" id="KW-0812">Transmembrane</keyword>
<gene>
    <name evidence="2" type="ORF">SAMN05444407_105109</name>
</gene>
<dbReference type="AlphaFoldDB" id="A0A1M7C6V3"/>
<feature type="transmembrane region" description="Helical" evidence="1">
    <location>
        <begin position="111"/>
        <end position="133"/>
    </location>
</feature>
<dbReference type="Proteomes" id="UP000184069">
    <property type="component" value="Unassembled WGS sequence"/>
</dbReference>
<dbReference type="EMBL" id="FRBM01000005">
    <property type="protein sequence ID" value="SHL62940.1"/>
    <property type="molecule type" value="Genomic_DNA"/>
</dbReference>
<dbReference type="STRING" id="1423959.SAMN05444407_105109"/>
<feature type="transmembrane region" description="Helical" evidence="1">
    <location>
        <begin position="49"/>
        <end position="66"/>
    </location>
</feature>